<keyword evidence="2" id="KW-1185">Reference proteome</keyword>
<dbReference type="HOGENOM" id="CLU_3084621_0_0_9"/>
<reference evidence="1 2" key="1">
    <citation type="submission" date="2009-04" db="EMBL/GenBank/DDBJ databases">
        <authorList>
            <person name="Qin X."/>
            <person name="Bachman B."/>
            <person name="Battles P."/>
            <person name="Bell A."/>
            <person name="Bess C."/>
            <person name="Bickham C."/>
            <person name="Chaboub L."/>
            <person name="Chen D."/>
            <person name="Coyle M."/>
            <person name="Deiros D.R."/>
            <person name="Dinh H."/>
            <person name="Forbes L."/>
            <person name="Fowler G."/>
            <person name="Francisco L."/>
            <person name="Fu Q."/>
            <person name="Gubbala S."/>
            <person name="Hale W."/>
            <person name="Han Y."/>
            <person name="Hemphill L."/>
            <person name="Highlander S.K."/>
            <person name="Hirani K."/>
            <person name="Hogues M."/>
            <person name="Jackson L."/>
            <person name="Jakkamsetti A."/>
            <person name="Javaid M."/>
            <person name="Jiang H."/>
            <person name="Korchina V."/>
            <person name="Kovar C."/>
            <person name="Lara F."/>
            <person name="Lee S."/>
            <person name="Mata R."/>
            <person name="Mathew T."/>
            <person name="Moen C."/>
            <person name="Morales K."/>
            <person name="Munidasa M."/>
            <person name="Nazareth L."/>
            <person name="Ngo R."/>
            <person name="Nguyen L."/>
            <person name="Okwuonu G."/>
            <person name="Ongeri F."/>
            <person name="Patil S."/>
            <person name="Petrosino J."/>
            <person name="Pham C."/>
            <person name="Pham P."/>
            <person name="Pu L.-L."/>
            <person name="Puazo M."/>
            <person name="Raj R."/>
            <person name="Reid J."/>
            <person name="Rouhana J."/>
            <person name="Saada N."/>
            <person name="Shang Y."/>
            <person name="Simmons D."/>
            <person name="Thornton R."/>
            <person name="Warren J."/>
            <person name="Weissenberger G."/>
            <person name="Zhang J."/>
            <person name="Zhang L."/>
            <person name="Zhou C."/>
            <person name="Zhu D."/>
            <person name="Muzny D."/>
            <person name="Worley K."/>
            <person name="Gibbs R."/>
        </authorList>
    </citation>
    <scope>NUCLEOTIDE SEQUENCE [LARGE SCALE GENOMIC DNA]</scope>
    <source>
        <strain evidence="1 2">ATCC 43531</strain>
    </source>
</reference>
<dbReference type="Proteomes" id="UP000005309">
    <property type="component" value="Unassembled WGS sequence"/>
</dbReference>
<dbReference type="STRING" id="638302.HMPREF0908_1137"/>
<gene>
    <name evidence="1" type="ORF">HMPREF0908_1137</name>
</gene>
<name>C4V3P3_9FIRM</name>
<comment type="caution">
    <text evidence="1">The sequence shown here is derived from an EMBL/GenBank/DDBJ whole genome shotgun (WGS) entry which is preliminary data.</text>
</comment>
<organism evidence="1 2">
    <name type="scientific">Selenomonas flueggei ATCC 43531</name>
    <dbReference type="NCBI Taxonomy" id="638302"/>
    <lineage>
        <taxon>Bacteria</taxon>
        <taxon>Bacillati</taxon>
        <taxon>Bacillota</taxon>
        <taxon>Negativicutes</taxon>
        <taxon>Selenomonadales</taxon>
        <taxon>Selenomonadaceae</taxon>
        <taxon>Selenomonas</taxon>
    </lineage>
</organism>
<protein>
    <submittedName>
        <fullName evidence="1">Uncharacterized protein</fullName>
    </submittedName>
</protein>
<evidence type="ECO:0000313" key="2">
    <source>
        <dbReference type="Proteomes" id="UP000005309"/>
    </source>
</evidence>
<proteinExistence type="predicted"/>
<evidence type="ECO:0000313" key="1">
    <source>
        <dbReference type="EMBL" id="EEQ48550.1"/>
    </source>
</evidence>
<sequence>MEAQIKWSSSDWHRFFRPNKVENRKQRGALRRTFLPKCGQKDALRDARGIYS</sequence>
<accession>C4V3P3</accession>
<dbReference type="EMBL" id="ACLA01000015">
    <property type="protein sequence ID" value="EEQ48550.1"/>
    <property type="molecule type" value="Genomic_DNA"/>
</dbReference>
<dbReference type="AlphaFoldDB" id="C4V3P3"/>